<feature type="domain" description="Nrap protein" evidence="17">
    <location>
        <begin position="999"/>
        <end position="1116"/>
    </location>
</feature>
<evidence type="ECO:0000259" key="14">
    <source>
        <dbReference type="Pfam" id="PF17404"/>
    </source>
</evidence>
<keyword evidence="7 10" id="KW-0539">Nucleus</keyword>
<dbReference type="Gene3D" id="3.30.70.3030">
    <property type="match status" value="1"/>
</dbReference>
<feature type="domain" description="Nrap protein" evidence="16">
    <location>
        <begin position="843"/>
        <end position="995"/>
    </location>
</feature>
<sequence>MTGAIRRLQTAMVQKRAADSDAESASSGQGDDAAAVAQPKTKKAKRLNRRKAKAGEEESLMSNDFFELEARDFLNDVTPDSKSKAKVKALTDRIEAFLLSATSEKSHKLNDWKWVEKFGLAFPLNASGQRAFADSAAEYKFVAPETVSVVGSWLLDTATKPLPTVDLLLTLPQGFYGSRDFLNHIYHTRRAQYLCSCLIKIKQRKKLADEFSNFCFEYLDNDPMRPVVVLIAKELPLRIRLLCSPGALWMKPSRFRPENSNLRPSWYFESTAPAEVELPPTPHYNSSILADVLLLRSNEHFSKTLANHAEIKKAMRLLTFWLRQRELNQRRDGFSNFLLTAWMAYCLKANLINERMNYRHVLESVWKAFVQVSWLDTNISLADEVNATDDEVRPTIEQFRAKFEMVFVDSTGYLNLAANLSRYAYDRLRNEAAKALAITSTDPSNAFNLLFIEDVPFQRTFDQYFRIDAPDALRQYALSSAELKIVWMDRDGDTASVVLPNIAQLLSKGLTDRVQVIDVQRKRFSAWKCSDSPPNGRDCESLLFGVCLDQDTVSTALTRGPPANDEAAKQFRQLWGERSEMRKFADNAICEAVVWQADNARLTRLIPAQIVKHLLNLHFSIPPKNVRYIATQVEDVVSNETVTADPTGERRFEDIGRSFEKLSQSLRLLQNLPLGVAGIQAMSPIARKTEPFPPAVADARLTNTNCATVHDSVLVPKSGSVAKCPPFLPSLQVFLTLETSGKWSEDLKAFRRLKTAFYLQMSEQLQQQFQFHSTAMVDGVLAVVDGTVFFLQIAHAKEVHLLKKAKYEGGTLLKETAESKALEKEIVDRPKIVSCLQSVSQQHAAFALTCRLAKRWLAGHLLSGYLADEAVELIVASLFVNPAPFAIPGSGLVGFIRFLHLLANHDWLTSPVLVNFTSSWSATKLENVRKQFIKLRPTLPTMCLCTPDDETGARWTRQQPIPMIVNRLAKLASTSMVLFEKRIVEGTPVDLSGAFKPSLSGYHVLIRLHGRNIARRPAGDAAESEAAHANKLPVVDFDPVALYVNELRIAFEHMALFFYDGLGGDIIGVLWKPTAKDSCDLKVTRIPGRVLVVEEEPKLQTNFSAALEDFKMLGRG</sequence>
<feature type="compositionally biased region" description="Basic residues" evidence="11">
    <location>
        <begin position="40"/>
        <end position="52"/>
    </location>
</feature>
<evidence type="ECO:0000256" key="1">
    <source>
        <dbReference type="ARBA" id="ARBA00004286"/>
    </source>
</evidence>
<evidence type="ECO:0000256" key="3">
    <source>
        <dbReference type="ARBA" id="ARBA00006674"/>
    </source>
</evidence>
<keyword evidence="5" id="KW-0158">Chromosome</keyword>
<evidence type="ECO:0000256" key="2">
    <source>
        <dbReference type="ARBA" id="ARBA00004604"/>
    </source>
</evidence>
<dbReference type="InterPro" id="IPR035371">
    <property type="entry name" value="Nrap_D6"/>
</dbReference>
<dbReference type="PANTHER" id="PTHR17972">
    <property type="entry name" value="NUCLEOLAR RNA-ASSOCIATED PROTEIN"/>
    <property type="match status" value="1"/>
</dbReference>
<comment type="subcellular location">
    <subcellularLocation>
        <location evidence="1">Chromosome</location>
    </subcellularLocation>
    <subcellularLocation>
        <location evidence="2 10">Nucleus</location>
        <location evidence="2 10">Nucleolus</location>
    </subcellularLocation>
</comment>
<comment type="function">
    <text evidence="8">Part of the small subunit (SSU) processome, first precursor of the small eukaryotic ribosomal subunit. During the assembly of the SSU processome in the nucleolus, many ribosome biogenesis factors, an RNA chaperone and ribosomal proteins associate with the nascent pre-rRNA and work in concert to generate RNA folding, modifications, rearrangements and cleavage as well as targeted degradation of pre-ribosomal RNA by the RNA exosome.</text>
</comment>
<dbReference type="InterPro" id="IPR035368">
    <property type="entry name" value="Nrap_D3"/>
</dbReference>
<evidence type="ECO:0000259" key="13">
    <source>
        <dbReference type="Pfam" id="PF17403"/>
    </source>
</evidence>
<name>A0A914X0M9_9BILA</name>
<reference evidence="19" key="1">
    <citation type="submission" date="2022-11" db="UniProtKB">
        <authorList>
            <consortium name="WormBaseParasite"/>
        </authorList>
    </citation>
    <scope>IDENTIFICATION</scope>
</reference>
<dbReference type="Pfam" id="PF17403">
    <property type="entry name" value="Nrap_D2"/>
    <property type="match status" value="1"/>
</dbReference>
<dbReference type="Pfam" id="PF03813">
    <property type="entry name" value="Nrap"/>
    <property type="match status" value="1"/>
</dbReference>
<feature type="domain" description="Nrap protein" evidence="15">
    <location>
        <begin position="635"/>
        <end position="840"/>
    </location>
</feature>
<organism evidence="18 19">
    <name type="scientific">Plectus sambesii</name>
    <dbReference type="NCBI Taxonomy" id="2011161"/>
    <lineage>
        <taxon>Eukaryota</taxon>
        <taxon>Metazoa</taxon>
        <taxon>Ecdysozoa</taxon>
        <taxon>Nematoda</taxon>
        <taxon>Chromadorea</taxon>
        <taxon>Plectida</taxon>
        <taxon>Plectina</taxon>
        <taxon>Plectoidea</taxon>
        <taxon>Plectidae</taxon>
        <taxon>Plectus</taxon>
    </lineage>
</organism>
<evidence type="ECO:0000259" key="12">
    <source>
        <dbReference type="Pfam" id="PF03813"/>
    </source>
</evidence>
<feature type="compositionally biased region" description="Low complexity" evidence="11">
    <location>
        <begin position="23"/>
        <end position="38"/>
    </location>
</feature>
<accession>A0A914X0M9</accession>
<feature type="domain" description="Nrap protein" evidence="12">
    <location>
        <begin position="165"/>
        <end position="304"/>
    </location>
</feature>
<evidence type="ECO:0000256" key="11">
    <source>
        <dbReference type="SAM" id="MobiDB-lite"/>
    </source>
</evidence>
<dbReference type="WBParaSite" id="PSAMB.scaffold5530size11479.g26790.t1">
    <property type="protein sequence ID" value="PSAMB.scaffold5530size11479.g26790.t1"/>
    <property type="gene ID" value="PSAMB.scaffold5530size11479.g26790"/>
</dbReference>
<evidence type="ECO:0000256" key="7">
    <source>
        <dbReference type="ARBA" id="ARBA00023242"/>
    </source>
</evidence>
<comment type="subunit">
    <text evidence="9">Part of the small subunit (SSU) processome, composed of more than 70 proteins and the RNA chaperone small nucleolar RNA (snoRNA) U3.</text>
</comment>
<evidence type="ECO:0000259" key="15">
    <source>
        <dbReference type="Pfam" id="PF17405"/>
    </source>
</evidence>
<dbReference type="GO" id="GO:0006364">
    <property type="term" value="P:rRNA processing"/>
    <property type="evidence" value="ECO:0007669"/>
    <property type="project" value="TreeGrafter"/>
</dbReference>
<dbReference type="PANTHER" id="PTHR17972:SF0">
    <property type="entry name" value="NUCLEOLAR PROTEIN 6"/>
    <property type="match status" value="1"/>
</dbReference>
<dbReference type="InterPro" id="IPR035369">
    <property type="entry name" value="Nrap_D4"/>
</dbReference>
<feature type="domain" description="Nrap protein" evidence="14">
    <location>
        <begin position="458"/>
        <end position="620"/>
    </location>
</feature>
<dbReference type="GO" id="GO:0032040">
    <property type="term" value="C:small-subunit processome"/>
    <property type="evidence" value="ECO:0007669"/>
    <property type="project" value="TreeGrafter"/>
</dbReference>
<dbReference type="Pfam" id="PF17404">
    <property type="entry name" value="Nrap_D3"/>
    <property type="match status" value="1"/>
</dbReference>
<evidence type="ECO:0000256" key="4">
    <source>
        <dbReference type="ARBA" id="ARBA00016437"/>
    </source>
</evidence>
<proteinExistence type="inferred from homology"/>
<dbReference type="GO" id="GO:0003723">
    <property type="term" value="F:RNA binding"/>
    <property type="evidence" value="ECO:0007669"/>
    <property type="project" value="UniProtKB-KW"/>
</dbReference>
<dbReference type="Proteomes" id="UP000887566">
    <property type="component" value="Unplaced"/>
</dbReference>
<dbReference type="AlphaFoldDB" id="A0A914X0M9"/>
<keyword evidence="6 10" id="KW-0694">RNA-binding</keyword>
<dbReference type="GO" id="GO:0006409">
    <property type="term" value="P:tRNA export from nucleus"/>
    <property type="evidence" value="ECO:0007669"/>
    <property type="project" value="TreeGrafter"/>
</dbReference>
<evidence type="ECO:0000256" key="10">
    <source>
        <dbReference type="RuleBase" id="RU364032"/>
    </source>
</evidence>
<keyword evidence="18" id="KW-1185">Reference proteome</keyword>
<dbReference type="GO" id="GO:0032545">
    <property type="term" value="C:CURI complex"/>
    <property type="evidence" value="ECO:0007669"/>
    <property type="project" value="TreeGrafter"/>
</dbReference>
<dbReference type="InterPro" id="IPR035370">
    <property type="entry name" value="Nrap_D5"/>
</dbReference>
<evidence type="ECO:0000313" key="18">
    <source>
        <dbReference type="Proteomes" id="UP000887566"/>
    </source>
</evidence>
<dbReference type="Pfam" id="PF17407">
    <property type="entry name" value="Nrap_D6"/>
    <property type="match status" value="1"/>
</dbReference>
<protein>
    <recommendedName>
        <fullName evidence="4 10">Nucleolar protein 6</fullName>
    </recommendedName>
</protein>
<evidence type="ECO:0000256" key="8">
    <source>
        <dbReference type="ARBA" id="ARBA00035000"/>
    </source>
</evidence>
<comment type="similarity">
    <text evidence="3 10">Belongs to the NRAP family.</text>
</comment>
<dbReference type="InterPro" id="IPR035367">
    <property type="entry name" value="Nrap_D2"/>
</dbReference>
<dbReference type="GO" id="GO:0034456">
    <property type="term" value="C:UTP-C complex"/>
    <property type="evidence" value="ECO:0007669"/>
    <property type="project" value="TreeGrafter"/>
</dbReference>
<feature type="domain" description="Nrap protein" evidence="13">
    <location>
        <begin position="311"/>
        <end position="453"/>
    </location>
</feature>
<evidence type="ECO:0000256" key="9">
    <source>
        <dbReference type="ARBA" id="ARBA00035020"/>
    </source>
</evidence>
<evidence type="ECO:0000313" key="19">
    <source>
        <dbReference type="WBParaSite" id="PSAMB.scaffold5530size11479.g26790.t1"/>
    </source>
</evidence>
<evidence type="ECO:0000256" key="6">
    <source>
        <dbReference type="ARBA" id="ARBA00022884"/>
    </source>
</evidence>
<dbReference type="GO" id="GO:0005694">
    <property type="term" value="C:chromosome"/>
    <property type="evidence" value="ECO:0007669"/>
    <property type="project" value="UniProtKB-SubCell"/>
</dbReference>
<dbReference type="Pfam" id="PF17405">
    <property type="entry name" value="Nrap_D4"/>
    <property type="match status" value="1"/>
</dbReference>
<dbReference type="InterPro" id="IPR035082">
    <property type="entry name" value="Nrap_D1"/>
</dbReference>
<evidence type="ECO:0000259" key="17">
    <source>
        <dbReference type="Pfam" id="PF17407"/>
    </source>
</evidence>
<evidence type="ECO:0000256" key="5">
    <source>
        <dbReference type="ARBA" id="ARBA00022454"/>
    </source>
</evidence>
<feature type="region of interest" description="Disordered" evidence="11">
    <location>
        <begin position="1"/>
        <end position="55"/>
    </location>
</feature>
<dbReference type="InterPro" id="IPR005554">
    <property type="entry name" value="NOL6/Upt22"/>
</dbReference>
<dbReference type="Pfam" id="PF17406">
    <property type="entry name" value="Nrap_D5"/>
    <property type="match status" value="1"/>
</dbReference>
<dbReference type="Gene3D" id="1.10.1410.10">
    <property type="match status" value="1"/>
</dbReference>
<evidence type="ECO:0000259" key="16">
    <source>
        <dbReference type="Pfam" id="PF17406"/>
    </source>
</evidence>